<organism evidence="1 2">
    <name type="scientific">Aeromonas veronii</name>
    <dbReference type="NCBI Taxonomy" id="654"/>
    <lineage>
        <taxon>Bacteria</taxon>
        <taxon>Pseudomonadati</taxon>
        <taxon>Pseudomonadota</taxon>
        <taxon>Gammaproteobacteria</taxon>
        <taxon>Aeromonadales</taxon>
        <taxon>Aeromonadaceae</taxon>
        <taxon>Aeromonas</taxon>
    </lineage>
</organism>
<evidence type="ECO:0000313" key="2">
    <source>
        <dbReference type="Proteomes" id="UP000309618"/>
    </source>
</evidence>
<evidence type="ECO:0000313" key="1">
    <source>
        <dbReference type="EMBL" id="THJ43716.1"/>
    </source>
</evidence>
<gene>
    <name evidence="1" type="ORF">E8Q35_15540</name>
</gene>
<proteinExistence type="predicted"/>
<dbReference type="RefSeq" id="WP_136502155.1">
    <property type="nucleotide sequence ID" value="NZ_SSUX01000011.1"/>
</dbReference>
<accession>A0A4S5CKS1</accession>
<dbReference type="EMBL" id="SSUX01000011">
    <property type="protein sequence ID" value="THJ43716.1"/>
    <property type="molecule type" value="Genomic_DNA"/>
</dbReference>
<sequence>MQLTAEGQLAKGDKIQIVGKSKRDSQTITVKDVIAVDGHEEVIINKHRNFYFITSMVIDGTSWAKSVTKIS</sequence>
<dbReference type="AlphaFoldDB" id="A0A4S5CKS1"/>
<protein>
    <submittedName>
        <fullName evidence="1">Uncharacterized protein</fullName>
    </submittedName>
</protein>
<dbReference type="Proteomes" id="UP000309618">
    <property type="component" value="Unassembled WGS sequence"/>
</dbReference>
<comment type="caution">
    <text evidence="1">The sequence shown here is derived from an EMBL/GenBank/DDBJ whole genome shotgun (WGS) entry which is preliminary data.</text>
</comment>
<reference evidence="1 2" key="1">
    <citation type="submission" date="2019-04" db="EMBL/GenBank/DDBJ databases">
        <title>Comparative genomics of Aeromonas veronii strains pathogenic to fish.</title>
        <authorList>
            <person name="Cascarano M.C."/>
            <person name="Smyrli M."/>
            <person name="Katharios P."/>
        </authorList>
    </citation>
    <scope>NUCLEOTIDE SEQUENCE [LARGE SCALE GENOMIC DNA]</scope>
    <source>
        <strain evidence="1 2">XU1</strain>
    </source>
</reference>
<name>A0A4S5CKS1_AERVE</name>